<dbReference type="Proteomes" id="UP000549616">
    <property type="component" value="Unassembled WGS sequence"/>
</dbReference>
<accession>A0A853B7R5</accession>
<reference evidence="1 2" key="1">
    <citation type="submission" date="2020-07" db="EMBL/GenBank/DDBJ databases">
        <title>Sequencing the genomes of 1000 actinobacteria strains.</title>
        <authorList>
            <person name="Klenk H.-P."/>
        </authorList>
    </citation>
    <scope>NUCLEOTIDE SEQUENCE [LARGE SCALE GENOMIC DNA]</scope>
    <source>
        <strain evidence="1 2">DSM 104006</strain>
    </source>
</reference>
<sequence length="50" mass="5206">MDPELALVGEFDETAQGERSGSTPIPLNRIPAASTFAIRSVSSSATAVTR</sequence>
<evidence type="ECO:0000313" key="1">
    <source>
        <dbReference type="EMBL" id="NYI91343.1"/>
    </source>
</evidence>
<gene>
    <name evidence="1" type="ORF">HNR02_004666</name>
</gene>
<dbReference type="EMBL" id="JACCFK010000001">
    <property type="protein sequence ID" value="NYI91343.1"/>
    <property type="molecule type" value="Genomic_DNA"/>
</dbReference>
<keyword evidence="2" id="KW-1185">Reference proteome</keyword>
<name>A0A853B7R5_9PSEU</name>
<proteinExistence type="predicted"/>
<evidence type="ECO:0000313" key="2">
    <source>
        <dbReference type="Proteomes" id="UP000549616"/>
    </source>
</evidence>
<dbReference type="AlphaFoldDB" id="A0A853B7R5"/>
<organism evidence="1 2">
    <name type="scientific">Amycolatopsis endophytica</name>
    <dbReference type="NCBI Taxonomy" id="860233"/>
    <lineage>
        <taxon>Bacteria</taxon>
        <taxon>Bacillati</taxon>
        <taxon>Actinomycetota</taxon>
        <taxon>Actinomycetes</taxon>
        <taxon>Pseudonocardiales</taxon>
        <taxon>Pseudonocardiaceae</taxon>
        <taxon>Amycolatopsis</taxon>
    </lineage>
</organism>
<comment type="caution">
    <text evidence="1">The sequence shown here is derived from an EMBL/GenBank/DDBJ whole genome shotgun (WGS) entry which is preliminary data.</text>
</comment>
<protein>
    <submittedName>
        <fullName evidence="1">Uncharacterized protein</fullName>
    </submittedName>
</protein>